<dbReference type="EMBL" id="FOIS01000001">
    <property type="protein sequence ID" value="SEV80708.1"/>
    <property type="molecule type" value="Genomic_DNA"/>
</dbReference>
<sequence length="120" mass="13303">MPTDERPSPPTDVDRVGREALRELADRDPETLRAASTYLADLADWKDRTDAAADERDESESGDDGDGDTCDGAPSSTDTADYPDGVPERASVSVDEIGGTEYRYYQWREGDEIRSKTVRR</sequence>
<dbReference type="OrthoDB" id="204292at2157"/>
<dbReference type="AlphaFoldDB" id="A0A1I0LY03"/>
<feature type="compositionally biased region" description="Acidic residues" evidence="1">
    <location>
        <begin position="55"/>
        <end position="69"/>
    </location>
</feature>
<dbReference type="eggNOG" id="arCOG06178">
    <property type="taxonomic scope" value="Archaea"/>
</dbReference>
<dbReference type="RefSeq" id="WP_049992250.1">
    <property type="nucleotide sequence ID" value="NZ_FOIS01000001.1"/>
</dbReference>
<dbReference type="Proteomes" id="UP000183275">
    <property type="component" value="Unassembled WGS sequence"/>
</dbReference>
<evidence type="ECO:0000313" key="2">
    <source>
        <dbReference type="EMBL" id="SEV80708.1"/>
    </source>
</evidence>
<name>A0A1I0LY03_9EURY</name>
<organism evidence="2 3">
    <name type="scientific">Natrinema salifodinae</name>
    <dbReference type="NCBI Taxonomy" id="1202768"/>
    <lineage>
        <taxon>Archaea</taxon>
        <taxon>Methanobacteriati</taxon>
        <taxon>Methanobacteriota</taxon>
        <taxon>Stenosarchaea group</taxon>
        <taxon>Halobacteria</taxon>
        <taxon>Halobacteriales</taxon>
        <taxon>Natrialbaceae</taxon>
        <taxon>Natrinema</taxon>
    </lineage>
</organism>
<evidence type="ECO:0000313" key="3">
    <source>
        <dbReference type="Proteomes" id="UP000183275"/>
    </source>
</evidence>
<accession>A0A1I0LY03</accession>
<feature type="compositionally biased region" description="Basic and acidic residues" evidence="1">
    <location>
        <begin position="43"/>
        <end position="54"/>
    </location>
</feature>
<evidence type="ECO:0000256" key="1">
    <source>
        <dbReference type="SAM" id="MobiDB-lite"/>
    </source>
</evidence>
<gene>
    <name evidence="2" type="ORF">SAMN05216285_0142</name>
</gene>
<proteinExistence type="predicted"/>
<feature type="region of interest" description="Disordered" evidence="1">
    <location>
        <begin position="43"/>
        <end position="100"/>
    </location>
</feature>
<keyword evidence="3" id="KW-1185">Reference proteome</keyword>
<protein>
    <submittedName>
        <fullName evidence="2">Uncharacterized protein</fullName>
    </submittedName>
</protein>
<reference evidence="3" key="1">
    <citation type="submission" date="2016-10" db="EMBL/GenBank/DDBJ databases">
        <authorList>
            <person name="Varghese N."/>
        </authorList>
    </citation>
    <scope>NUCLEOTIDE SEQUENCE [LARGE SCALE GENOMIC DNA]</scope>
    <source>
        <strain evidence="3">CGMCC 1.12284</strain>
    </source>
</reference>